<keyword evidence="1" id="KW-0812">Transmembrane</keyword>
<evidence type="ECO:0000256" key="1">
    <source>
        <dbReference type="SAM" id="Phobius"/>
    </source>
</evidence>
<accession>A0A927W6L4</accession>
<sequence length="168" mass="19103">MKENKASNIAKGGMLIALTLIILYAANFITFNTLFLLGLTSALIPLGILIADMKTTLLVYIGSSVLAYFIIPDKTLCLFYVLIFGPYGIVKFFIEQKRNTPIEISLKLVYFNVITFIAFLLYKQLFMATIQMQYPLIIIFIGGNVAFFIFDYVLTVFINSVRTKKFKF</sequence>
<proteinExistence type="predicted"/>
<keyword evidence="1" id="KW-0472">Membrane</keyword>
<dbReference type="AlphaFoldDB" id="A0A927W6L4"/>
<feature type="transmembrane region" description="Helical" evidence="1">
    <location>
        <begin position="104"/>
        <end position="122"/>
    </location>
</feature>
<comment type="caution">
    <text evidence="2">The sequence shown here is derived from an EMBL/GenBank/DDBJ whole genome shotgun (WGS) entry which is preliminary data.</text>
</comment>
<evidence type="ECO:0000313" key="2">
    <source>
        <dbReference type="EMBL" id="MBE6059901.1"/>
    </source>
</evidence>
<feature type="transmembrane region" description="Helical" evidence="1">
    <location>
        <begin position="12"/>
        <end position="37"/>
    </location>
</feature>
<dbReference type="Proteomes" id="UP000768462">
    <property type="component" value="Unassembled WGS sequence"/>
</dbReference>
<gene>
    <name evidence="2" type="ORF">E7215_06975</name>
</gene>
<dbReference type="EMBL" id="SVCM01000077">
    <property type="protein sequence ID" value="MBE6059901.1"/>
    <property type="molecule type" value="Genomic_DNA"/>
</dbReference>
<name>A0A927W6L4_9CLOT</name>
<evidence type="ECO:0000313" key="3">
    <source>
        <dbReference type="Proteomes" id="UP000768462"/>
    </source>
</evidence>
<reference evidence="2" key="1">
    <citation type="submission" date="2019-04" db="EMBL/GenBank/DDBJ databases">
        <title>Evolution of Biomass-Degrading Anaerobic Consortia Revealed by Metagenomics.</title>
        <authorList>
            <person name="Peng X."/>
        </authorList>
    </citation>
    <scope>NUCLEOTIDE SEQUENCE</scope>
    <source>
        <strain evidence="2">SIG254</strain>
    </source>
</reference>
<protein>
    <submittedName>
        <fullName evidence="2">Uncharacterized protein</fullName>
    </submittedName>
</protein>
<feature type="transmembrane region" description="Helical" evidence="1">
    <location>
        <begin position="134"/>
        <end position="158"/>
    </location>
</feature>
<feature type="transmembrane region" description="Helical" evidence="1">
    <location>
        <begin position="57"/>
        <end position="83"/>
    </location>
</feature>
<keyword evidence="1" id="KW-1133">Transmembrane helix</keyword>
<organism evidence="2 3">
    <name type="scientific">Clostridium sulfidigenes</name>
    <dbReference type="NCBI Taxonomy" id="318464"/>
    <lineage>
        <taxon>Bacteria</taxon>
        <taxon>Bacillati</taxon>
        <taxon>Bacillota</taxon>
        <taxon>Clostridia</taxon>
        <taxon>Eubacteriales</taxon>
        <taxon>Clostridiaceae</taxon>
        <taxon>Clostridium</taxon>
    </lineage>
</organism>